<gene>
    <name evidence="1" type="ORF">BD410DRAFT_809408</name>
</gene>
<dbReference type="VEuPathDB" id="FungiDB:BD410DRAFT_809408"/>
<evidence type="ECO:0000313" key="1">
    <source>
        <dbReference type="EMBL" id="TDL14848.1"/>
    </source>
</evidence>
<dbReference type="EMBL" id="ML170304">
    <property type="protein sequence ID" value="TDL14848.1"/>
    <property type="molecule type" value="Genomic_DNA"/>
</dbReference>
<accession>A0A4Y7PIG5</accession>
<dbReference type="AlphaFoldDB" id="A0A4Y7PIG5"/>
<dbReference type="Proteomes" id="UP000294933">
    <property type="component" value="Unassembled WGS sequence"/>
</dbReference>
<proteinExistence type="predicted"/>
<name>A0A4Y7PIG5_9AGAM</name>
<protein>
    <submittedName>
        <fullName evidence="1">Uncharacterized protein</fullName>
    </submittedName>
</protein>
<keyword evidence="2" id="KW-1185">Reference proteome</keyword>
<sequence>MSLPCKWSVVHGTAAPPVPCVMADVPSIVVVLTVRRACWASCVPVVMRTAACPRAMHPSSKWWGGKNGWAGAAINSIAASEPSSEQCEAAAAADSNPPVPRRPPPALRFPSVVVLRRSPFVVATLWLCCLLMRCRLVGVVAVGNCE</sequence>
<evidence type="ECO:0000313" key="2">
    <source>
        <dbReference type="Proteomes" id="UP000294933"/>
    </source>
</evidence>
<organism evidence="1 2">
    <name type="scientific">Rickenella mellea</name>
    <dbReference type="NCBI Taxonomy" id="50990"/>
    <lineage>
        <taxon>Eukaryota</taxon>
        <taxon>Fungi</taxon>
        <taxon>Dikarya</taxon>
        <taxon>Basidiomycota</taxon>
        <taxon>Agaricomycotina</taxon>
        <taxon>Agaricomycetes</taxon>
        <taxon>Hymenochaetales</taxon>
        <taxon>Rickenellaceae</taxon>
        <taxon>Rickenella</taxon>
    </lineage>
</organism>
<reference evidence="1 2" key="1">
    <citation type="submission" date="2018-06" db="EMBL/GenBank/DDBJ databases">
        <title>A transcriptomic atlas of mushroom development highlights an independent origin of complex multicellularity.</title>
        <authorList>
            <consortium name="DOE Joint Genome Institute"/>
            <person name="Krizsan K."/>
            <person name="Almasi E."/>
            <person name="Merenyi Z."/>
            <person name="Sahu N."/>
            <person name="Viragh M."/>
            <person name="Koszo T."/>
            <person name="Mondo S."/>
            <person name="Kiss B."/>
            <person name="Balint B."/>
            <person name="Kues U."/>
            <person name="Barry K."/>
            <person name="Hegedus J.C."/>
            <person name="Henrissat B."/>
            <person name="Johnson J."/>
            <person name="Lipzen A."/>
            <person name="Ohm R."/>
            <person name="Nagy I."/>
            <person name="Pangilinan J."/>
            <person name="Yan J."/>
            <person name="Xiong Y."/>
            <person name="Grigoriev I.V."/>
            <person name="Hibbett D.S."/>
            <person name="Nagy L.G."/>
        </authorList>
    </citation>
    <scope>NUCLEOTIDE SEQUENCE [LARGE SCALE GENOMIC DNA]</scope>
    <source>
        <strain evidence="1 2">SZMC22713</strain>
    </source>
</reference>